<dbReference type="RefSeq" id="WP_087270335.1">
    <property type="nucleotide sequence ID" value="NZ_JBJGBV010000015.1"/>
</dbReference>
<evidence type="ECO:0000259" key="2">
    <source>
        <dbReference type="PROSITE" id="PS51462"/>
    </source>
</evidence>
<dbReference type="Proteomes" id="UP000195440">
    <property type="component" value="Unassembled WGS sequence"/>
</dbReference>
<reference evidence="3 4" key="1">
    <citation type="journal article" date="2017" name="Syst. Appl. Microbiol.">
        <title>Pseudomonas caspiana sp. nov., a citrus pathogen in the Pseudomonas syringae phylogenetic group.</title>
        <authorList>
            <person name="Busquets A."/>
            <person name="Gomila M."/>
            <person name="Beiki F."/>
            <person name="Mulet M."/>
            <person name="Rahimian H."/>
            <person name="Garcia-Valdes E."/>
            <person name="Lalucat J."/>
        </authorList>
    </citation>
    <scope>NUCLEOTIDE SEQUENCE [LARGE SCALE GENOMIC DNA]</scope>
    <source>
        <strain evidence="3 4">FBF102</strain>
    </source>
</reference>
<evidence type="ECO:0000313" key="4">
    <source>
        <dbReference type="Proteomes" id="UP000195440"/>
    </source>
</evidence>
<gene>
    <name evidence="3" type="ORF">AUC60_17585</name>
</gene>
<dbReference type="OrthoDB" id="9787476at2"/>
<dbReference type="PRINTS" id="PR00502">
    <property type="entry name" value="NUDIXFAMILY"/>
</dbReference>
<evidence type="ECO:0000313" key="3">
    <source>
        <dbReference type="EMBL" id="OUM72634.1"/>
    </source>
</evidence>
<comment type="caution">
    <text evidence="3">The sequence shown here is derived from an EMBL/GenBank/DDBJ whole genome shotgun (WGS) entry which is preliminary data.</text>
</comment>
<evidence type="ECO:0000256" key="1">
    <source>
        <dbReference type="ARBA" id="ARBA00022801"/>
    </source>
</evidence>
<proteinExistence type="predicted"/>
<dbReference type="AlphaFoldDB" id="A0A1Y3P756"/>
<dbReference type="Pfam" id="PF18290">
    <property type="entry name" value="Nudix_hydro"/>
    <property type="match status" value="1"/>
</dbReference>
<accession>A0A1Y3P756</accession>
<dbReference type="EMBL" id="LOHF01000015">
    <property type="protein sequence ID" value="OUM72634.1"/>
    <property type="molecule type" value="Genomic_DNA"/>
</dbReference>
<dbReference type="PANTHER" id="PTHR13994">
    <property type="entry name" value="NUDIX HYDROLASE RELATED"/>
    <property type="match status" value="1"/>
</dbReference>
<dbReference type="InterPro" id="IPR040618">
    <property type="entry name" value="Pre-Nudix"/>
</dbReference>
<dbReference type="PROSITE" id="PS51462">
    <property type="entry name" value="NUDIX"/>
    <property type="match status" value="1"/>
</dbReference>
<dbReference type="InterPro" id="IPR015797">
    <property type="entry name" value="NUDIX_hydrolase-like_dom_sf"/>
</dbReference>
<dbReference type="GO" id="GO:0047631">
    <property type="term" value="F:ADP-ribose diphosphatase activity"/>
    <property type="evidence" value="ECO:0007669"/>
    <property type="project" value="TreeGrafter"/>
</dbReference>
<keyword evidence="4" id="KW-1185">Reference proteome</keyword>
<dbReference type="GO" id="GO:0035529">
    <property type="term" value="F:NADH pyrophosphatase activity"/>
    <property type="evidence" value="ECO:0007669"/>
    <property type="project" value="TreeGrafter"/>
</dbReference>
<dbReference type="InterPro" id="IPR020476">
    <property type="entry name" value="Nudix_hydrolase"/>
</dbReference>
<dbReference type="PANTHER" id="PTHR13994:SF13">
    <property type="entry name" value="FI03680P"/>
    <property type="match status" value="1"/>
</dbReference>
<keyword evidence="1" id="KW-0378">Hydrolase</keyword>
<feature type="domain" description="Nudix hydrolase" evidence="2">
    <location>
        <begin position="91"/>
        <end position="221"/>
    </location>
</feature>
<dbReference type="InterPro" id="IPR000086">
    <property type="entry name" value="NUDIX_hydrolase_dom"/>
</dbReference>
<dbReference type="InterPro" id="IPR003293">
    <property type="entry name" value="Nudix_hydrolase6-like"/>
</dbReference>
<organism evidence="3 4">
    <name type="scientific">Pseudomonas caspiana</name>
    <dbReference type="NCBI Taxonomy" id="1451454"/>
    <lineage>
        <taxon>Bacteria</taxon>
        <taxon>Pseudomonadati</taxon>
        <taxon>Pseudomonadota</taxon>
        <taxon>Gammaproteobacteria</taxon>
        <taxon>Pseudomonadales</taxon>
        <taxon>Pseudomonadaceae</taxon>
        <taxon>Pseudomonas</taxon>
    </lineage>
</organism>
<dbReference type="Gene3D" id="3.90.79.10">
    <property type="entry name" value="Nucleoside Triphosphate Pyrophosphohydrolase"/>
    <property type="match status" value="1"/>
</dbReference>
<dbReference type="CDD" id="cd04670">
    <property type="entry name" value="NUDIX_ASFGF2_Nudt6"/>
    <property type="match status" value="1"/>
</dbReference>
<name>A0A1Y3P756_9PSED</name>
<dbReference type="Pfam" id="PF00293">
    <property type="entry name" value="NUDIX"/>
    <property type="match status" value="1"/>
</dbReference>
<dbReference type="GO" id="GO:0051287">
    <property type="term" value="F:NAD binding"/>
    <property type="evidence" value="ECO:0007669"/>
    <property type="project" value="TreeGrafter"/>
</dbReference>
<protein>
    <submittedName>
        <fullName evidence="3">DNA mismatch repair protein MutT</fullName>
    </submittedName>
</protein>
<sequence length="248" mass="27780">MKYKLNDYNGVIIDPTSFSFEKADLDAAIKGFLLFMETEKKGLAWITLPISRTSSIEQFVAHGFIFHSCLPESLTLVRKPQESTYVPFIPTHIVGAGAIVINQNNEILVVRDQGFTGFNLPGGHVDPGERIQDSIVREVLEETGIEVSFEAILGFTTRHPYEFGKSNIHFICRLKPLTQAIDVIDTDEIAEAKWIPIESYLADEKNGLTNREIVSQIAESNGLTIAEFQNNSGRFKKQEIFMAVEAKL</sequence>
<dbReference type="Gene3D" id="3.40.630.30">
    <property type="match status" value="1"/>
</dbReference>
<dbReference type="SUPFAM" id="SSF55811">
    <property type="entry name" value="Nudix"/>
    <property type="match status" value="1"/>
</dbReference>